<comment type="caution">
    <text evidence="1">The sequence shown here is derived from an EMBL/GenBank/DDBJ whole genome shotgun (WGS) entry which is preliminary data.</text>
</comment>
<keyword evidence="2" id="KW-1185">Reference proteome</keyword>
<dbReference type="Proteomes" id="UP000494165">
    <property type="component" value="Unassembled WGS sequence"/>
</dbReference>
<dbReference type="AlphaFoldDB" id="A0A8S1BMX4"/>
<evidence type="ECO:0000313" key="1">
    <source>
        <dbReference type="EMBL" id="CAB3360732.1"/>
    </source>
</evidence>
<organism evidence="1 2">
    <name type="scientific">Cloeon dipterum</name>
    <dbReference type="NCBI Taxonomy" id="197152"/>
    <lineage>
        <taxon>Eukaryota</taxon>
        <taxon>Metazoa</taxon>
        <taxon>Ecdysozoa</taxon>
        <taxon>Arthropoda</taxon>
        <taxon>Hexapoda</taxon>
        <taxon>Insecta</taxon>
        <taxon>Pterygota</taxon>
        <taxon>Palaeoptera</taxon>
        <taxon>Ephemeroptera</taxon>
        <taxon>Pisciforma</taxon>
        <taxon>Baetidae</taxon>
        <taxon>Cloeon</taxon>
    </lineage>
</organism>
<accession>A0A8S1BMX4</accession>
<gene>
    <name evidence="1" type="ORF">CLODIP_2_CD03306</name>
</gene>
<name>A0A8S1BMX4_9INSE</name>
<sequence>MCTCAVQLLATWVPGHLASRNKMDLADRGLTVRISQGVIRSLIIFLFRLTDASALYKRREEKFMIFKDDRAVLKGVSSFNVFFS</sequence>
<reference evidence="1 2" key="1">
    <citation type="submission" date="2020-04" db="EMBL/GenBank/DDBJ databases">
        <authorList>
            <person name="Alioto T."/>
            <person name="Alioto T."/>
            <person name="Gomez Garrido J."/>
        </authorList>
    </citation>
    <scope>NUCLEOTIDE SEQUENCE [LARGE SCALE GENOMIC DNA]</scope>
</reference>
<protein>
    <submittedName>
        <fullName evidence="1">Uncharacterized protein</fullName>
    </submittedName>
</protein>
<evidence type="ECO:0000313" key="2">
    <source>
        <dbReference type="Proteomes" id="UP000494165"/>
    </source>
</evidence>
<proteinExistence type="predicted"/>
<dbReference type="EMBL" id="CADEPI010000004">
    <property type="protein sequence ID" value="CAB3360732.1"/>
    <property type="molecule type" value="Genomic_DNA"/>
</dbReference>